<keyword evidence="2" id="KW-0479">Metal-binding</keyword>
<keyword evidence="5" id="KW-0732">Signal</keyword>
<dbReference type="InterPro" id="IPR000917">
    <property type="entry name" value="Sulfatase_N"/>
</dbReference>
<dbReference type="InterPro" id="IPR024607">
    <property type="entry name" value="Sulfatase_CS"/>
</dbReference>
<feature type="domain" description="Sulfatase N-terminal" evidence="6">
    <location>
        <begin position="26"/>
        <end position="316"/>
    </location>
</feature>
<dbReference type="PANTHER" id="PTHR42693">
    <property type="entry name" value="ARYLSULFATASE FAMILY MEMBER"/>
    <property type="match status" value="1"/>
</dbReference>
<dbReference type="RefSeq" id="WP_200354409.1">
    <property type="nucleotide sequence ID" value="NZ_JAENIL010000007.1"/>
</dbReference>
<dbReference type="SUPFAM" id="SSF53649">
    <property type="entry name" value="Alkaline phosphatase-like"/>
    <property type="match status" value="1"/>
</dbReference>
<accession>A0A934RTK7</accession>
<keyword evidence="4" id="KW-0106">Calcium</keyword>
<evidence type="ECO:0000256" key="3">
    <source>
        <dbReference type="ARBA" id="ARBA00022801"/>
    </source>
</evidence>
<evidence type="ECO:0000256" key="4">
    <source>
        <dbReference type="ARBA" id="ARBA00022837"/>
    </source>
</evidence>
<dbReference type="GO" id="GO:0004065">
    <property type="term" value="F:arylsulfatase activity"/>
    <property type="evidence" value="ECO:0007669"/>
    <property type="project" value="TreeGrafter"/>
</dbReference>
<evidence type="ECO:0000313" key="7">
    <source>
        <dbReference type="EMBL" id="MBK1876193.1"/>
    </source>
</evidence>
<dbReference type="PANTHER" id="PTHR42693:SF53">
    <property type="entry name" value="ENDO-4-O-SULFATASE"/>
    <property type="match status" value="1"/>
</dbReference>
<keyword evidence="8" id="KW-1185">Reference proteome</keyword>
<proteinExistence type="inferred from homology"/>
<protein>
    <submittedName>
        <fullName evidence="7">Sulfatase</fullName>
    </submittedName>
</protein>
<evidence type="ECO:0000313" key="8">
    <source>
        <dbReference type="Proteomes" id="UP000617628"/>
    </source>
</evidence>
<dbReference type="PROSITE" id="PS00149">
    <property type="entry name" value="SULFATASE_2"/>
    <property type="match status" value="1"/>
</dbReference>
<evidence type="ECO:0000256" key="1">
    <source>
        <dbReference type="ARBA" id="ARBA00008779"/>
    </source>
</evidence>
<name>A0A934RTK7_9BACT</name>
<organism evidence="7 8">
    <name type="scientific">Pelagicoccus mobilis</name>
    <dbReference type="NCBI Taxonomy" id="415221"/>
    <lineage>
        <taxon>Bacteria</taxon>
        <taxon>Pseudomonadati</taxon>
        <taxon>Verrucomicrobiota</taxon>
        <taxon>Opitutia</taxon>
        <taxon>Puniceicoccales</taxon>
        <taxon>Pelagicoccaceae</taxon>
        <taxon>Pelagicoccus</taxon>
    </lineage>
</organism>
<evidence type="ECO:0000256" key="2">
    <source>
        <dbReference type="ARBA" id="ARBA00022723"/>
    </source>
</evidence>
<comment type="similarity">
    <text evidence="1">Belongs to the sulfatase family.</text>
</comment>
<feature type="chain" id="PRO_5037773518" evidence="5">
    <location>
        <begin position="23"/>
        <end position="499"/>
    </location>
</feature>
<dbReference type="CDD" id="cd16027">
    <property type="entry name" value="SGSH"/>
    <property type="match status" value="1"/>
</dbReference>
<dbReference type="InterPro" id="IPR017850">
    <property type="entry name" value="Alkaline_phosphatase_core_sf"/>
</dbReference>
<dbReference type="GO" id="GO:0046872">
    <property type="term" value="F:metal ion binding"/>
    <property type="evidence" value="ECO:0007669"/>
    <property type="project" value="UniProtKB-KW"/>
</dbReference>
<gene>
    <name evidence="7" type="ORF">JIN87_04895</name>
</gene>
<dbReference type="InterPro" id="IPR050738">
    <property type="entry name" value="Sulfatase"/>
</dbReference>
<reference evidence="7" key="1">
    <citation type="submission" date="2021-01" db="EMBL/GenBank/DDBJ databases">
        <title>Modified the classification status of verrucomicrobia.</title>
        <authorList>
            <person name="Feng X."/>
        </authorList>
    </citation>
    <scope>NUCLEOTIDE SEQUENCE</scope>
    <source>
        <strain evidence="7">KCTC 13126</strain>
    </source>
</reference>
<dbReference type="Proteomes" id="UP000617628">
    <property type="component" value="Unassembled WGS sequence"/>
</dbReference>
<dbReference type="Pfam" id="PF00884">
    <property type="entry name" value="Sulfatase"/>
    <property type="match status" value="1"/>
</dbReference>
<evidence type="ECO:0000259" key="6">
    <source>
        <dbReference type="Pfam" id="PF00884"/>
    </source>
</evidence>
<dbReference type="PROSITE" id="PS51257">
    <property type="entry name" value="PROKAR_LIPOPROTEIN"/>
    <property type="match status" value="1"/>
</dbReference>
<feature type="signal peptide" evidence="5">
    <location>
        <begin position="1"/>
        <end position="22"/>
    </location>
</feature>
<dbReference type="AlphaFoldDB" id="A0A934RTK7"/>
<dbReference type="Gene3D" id="3.40.720.10">
    <property type="entry name" value="Alkaline Phosphatase, subunit A"/>
    <property type="match status" value="1"/>
</dbReference>
<dbReference type="EMBL" id="JAENIL010000007">
    <property type="protein sequence ID" value="MBK1876193.1"/>
    <property type="molecule type" value="Genomic_DNA"/>
</dbReference>
<comment type="caution">
    <text evidence="7">The sequence shown here is derived from an EMBL/GenBank/DDBJ whole genome shotgun (WGS) entry which is preliminary data.</text>
</comment>
<sequence length="499" mass="55660">MLRTIAFGLTLAIAFLSGCSKAPLKPNIVLIIADDIATYDLGAYGNKTVQSPHIDRIAKEGIRFNNGFVTIASCSPSRSSIISGLYPHNTDAEQLHWEMTGDKTTFVRLLKEAGYWTGAAGKWHLGEAVKSDFHEVREADVSGYQIPQGGTGGFKETMAGDARSGSQDWVPILKDRPKDKPFFLWLASLDAHRPYSENIIPKPHSPDDVFVPPFMVDTPEVRKDLALYYDEITRFDTYIGAVMDELEAQGVDDNTLVLIMSDNGQPFIRAKTTLYDSGIKSPWILRWPAGIEAGLVSDSVVSAVDIGPTFLELAGVKIPSEFEGHSFVPALQDPNTQIRKFAFAEKHWHDYNDQVRAVTTGEFKYIRNYLPNQMGTPSADGVRSPAYQEALALRGTGKLNQAQKNIFLNPRPIEELYHCAEDPFEANNLAKDPEYADVLKTMRNTLREWQIVTNDWIPKIVTPDEFDRETGLATPARIRPRPNKAEMIKMGIAEDRPDS</sequence>
<evidence type="ECO:0000256" key="5">
    <source>
        <dbReference type="SAM" id="SignalP"/>
    </source>
</evidence>
<keyword evidence="3" id="KW-0378">Hydrolase</keyword>